<dbReference type="PANTHER" id="PTHR11668:SF425">
    <property type="entry name" value="SERINE_THREONINE-PROTEIN PHOSPHATASE"/>
    <property type="match status" value="1"/>
</dbReference>
<dbReference type="OMA" id="NHEVACI"/>
<dbReference type="GO" id="GO:0005634">
    <property type="term" value="C:nucleus"/>
    <property type="evidence" value="ECO:0000318"/>
    <property type="project" value="GO_Central"/>
</dbReference>
<evidence type="ECO:0000313" key="7">
    <source>
        <dbReference type="EnsemblPlants" id="HORVU.MOREX.r3.3HG0231810.1.CDS1"/>
    </source>
</evidence>
<protein>
    <recommendedName>
        <fullName evidence="5">Serine/threonine-protein phosphatase</fullName>
        <ecNumber evidence="5">3.1.3.16</ecNumber>
    </recommendedName>
</protein>
<dbReference type="InterPro" id="IPR031675">
    <property type="entry name" value="STPPase_N"/>
</dbReference>
<dbReference type="Gramene" id="HORVU.MOREX.r2.3HG0192390.1">
    <property type="protein sequence ID" value="HORVU.MOREX.r2.3HG0192390.1.CDS.1"/>
    <property type="gene ID" value="HORVU.MOREX.r2.3HG0192390"/>
</dbReference>
<dbReference type="RefSeq" id="XP_044974794.1">
    <property type="nucleotide sequence ID" value="XM_045118859.1"/>
</dbReference>
<dbReference type="GO" id="GO:0005737">
    <property type="term" value="C:cytoplasm"/>
    <property type="evidence" value="ECO:0000318"/>
    <property type="project" value="GO_Central"/>
</dbReference>
<dbReference type="GO" id="GO:0046872">
    <property type="term" value="F:metal ion binding"/>
    <property type="evidence" value="ECO:0007669"/>
    <property type="project" value="UniProtKB-KW"/>
</dbReference>
<keyword evidence="2 5" id="KW-0378">Hydrolase</keyword>
<dbReference type="PaxDb" id="4513-MLOC_64374.3"/>
<dbReference type="Gramene" id="HORVU.MOREX.r3.3HG0231810.1">
    <property type="protein sequence ID" value="HORVU.MOREX.r3.3HG0231810.1.CDS1"/>
    <property type="gene ID" value="HORVU.MOREX.r3.3HG0231810"/>
</dbReference>
<dbReference type="GO" id="GO:0004722">
    <property type="term" value="F:protein serine/threonine phosphatase activity"/>
    <property type="evidence" value="ECO:0000318"/>
    <property type="project" value="GO_Central"/>
</dbReference>
<evidence type="ECO:0000259" key="6">
    <source>
        <dbReference type="PROSITE" id="PS00125"/>
    </source>
</evidence>
<evidence type="ECO:0000256" key="2">
    <source>
        <dbReference type="ARBA" id="ARBA00022801"/>
    </source>
</evidence>
<accession>M0XZ54</accession>
<reference evidence="8" key="1">
    <citation type="journal article" date="2012" name="Nature">
        <title>A physical, genetic and functional sequence assembly of the barley genome.</title>
        <authorList>
            <consortium name="The International Barley Genome Sequencing Consortium"/>
            <person name="Mayer K.F."/>
            <person name="Waugh R."/>
            <person name="Brown J.W."/>
            <person name="Schulman A."/>
            <person name="Langridge P."/>
            <person name="Platzer M."/>
            <person name="Fincher G.B."/>
            <person name="Muehlbauer G.J."/>
            <person name="Sato K."/>
            <person name="Close T.J."/>
            <person name="Wise R.P."/>
            <person name="Stein N."/>
        </authorList>
    </citation>
    <scope>NUCLEOTIDE SEQUENCE [LARGE SCALE GENOMIC DNA]</scope>
    <source>
        <strain evidence="8">cv. Morex</strain>
    </source>
</reference>
<keyword evidence="8" id="KW-1185">Reference proteome</keyword>
<feature type="domain" description="Serine/threonine specific protein phosphatases" evidence="6">
    <location>
        <begin position="122"/>
        <end position="127"/>
    </location>
</feature>
<dbReference type="SMR" id="M0XZ54"/>
<evidence type="ECO:0000256" key="3">
    <source>
        <dbReference type="ARBA" id="ARBA00022912"/>
    </source>
</evidence>
<proteinExistence type="inferred from homology"/>
<dbReference type="EC" id="3.1.3.16" evidence="5"/>
<gene>
    <name evidence="7" type="primary">LOC123442731</name>
</gene>
<keyword evidence="1" id="KW-0479">Metal-binding</keyword>
<evidence type="ECO:0000256" key="5">
    <source>
        <dbReference type="RuleBase" id="RU004273"/>
    </source>
</evidence>
<dbReference type="Pfam" id="PF16891">
    <property type="entry name" value="STPPase_N"/>
    <property type="match status" value="1"/>
</dbReference>
<dbReference type="EnsemblPlants" id="HORVU.MOREX.r3.3HG0231810.1">
    <property type="protein sequence ID" value="HORVU.MOREX.r3.3HG0231810.1.CDS1"/>
    <property type="gene ID" value="HORVU.MOREX.r3.3HG0231810"/>
</dbReference>
<dbReference type="PRINTS" id="PR00114">
    <property type="entry name" value="STPHPHTASE"/>
</dbReference>
<dbReference type="Proteomes" id="UP000011116">
    <property type="component" value="Chromosome 3H"/>
</dbReference>
<dbReference type="SMART" id="SM00156">
    <property type="entry name" value="PP2Ac"/>
    <property type="match status" value="1"/>
</dbReference>
<dbReference type="eggNOG" id="KOG0374">
    <property type="taxonomic scope" value="Eukaryota"/>
</dbReference>
<reference evidence="7" key="2">
    <citation type="submission" date="2020-10" db="EMBL/GenBank/DDBJ databases">
        <authorList>
            <person name="Scholz U."/>
            <person name="Mascher M."/>
            <person name="Fiebig A."/>
        </authorList>
    </citation>
    <scope>NUCLEOTIDE SEQUENCE [LARGE SCALE GENOMIC DNA]</scope>
    <source>
        <strain evidence="7">cv. Morex</strain>
    </source>
</reference>
<evidence type="ECO:0000256" key="4">
    <source>
        <dbReference type="ARBA" id="ARBA00023211"/>
    </source>
</evidence>
<dbReference type="AlphaFoldDB" id="M0XZ54"/>
<dbReference type="GeneID" id="123442731"/>
<keyword evidence="4" id="KW-0464">Manganese</keyword>
<dbReference type="SUPFAM" id="SSF56300">
    <property type="entry name" value="Metallo-dependent phosphatases"/>
    <property type="match status" value="1"/>
</dbReference>
<sequence>MAADFDLDDVIRRLLDAEAPLSSPSAAPPLTREEILHLCAAAKELLLSQPTLLELSAPINICGDIHGQYPDLLRLFREVGPPSAANRYLFLGDYVDRGNQSIETICLLLAYKLKCPDGFFLLRGNHECAGVNKQYGFYSECAARARRMVGLWDELNAVFACLPLAALVGCAGGRGSRNDMNKKKKEMKKILCVHGGLSPELESPDQIREIERPLADVPEHGLVCDLLWSDPAADGDEWGWGDPRRSTSFTFGADVVEEFCERHGLAMVCRAHEMKDAGYDRGFADGKLVTVFSAPNYCGKCGNDGAVMMVAGDLACSFRVFHPVGTATPPPAPIFL</sequence>
<dbReference type="InterPro" id="IPR029052">
    <property type="entry name" value="Metallo-depent_PP-like"/>
</dbReference>
<organism evidence="7 8">
    <name type="scientific">Hordeum vulgare subsp. vulgare</name>
    <name type="common">Domesticated barley</name>
    <dbReference type="NCBI Taxonomy" id="112509"/>
    <lineage>
        <taxon>Eukaryota</taxon>
        <taxon>Viridiplantae</taxon>
        <taxon>Streptophyta</taxon>
        <taxon>Embryophyta</taxon>
        <taxon>Tracheophyta</taxon>
        <taxon>Spermatophyta</taxon>
        <taxon>Magnoliopsida</taxon>
        <taxon>Liliopsida</taxon>
        <taxon>Poales</taxon>
        <taxon>Poaceae</taxon>
        <taxon>BOP clade</taxon>
        <taxon>Pooideae</taxon>
        <taxon>Triticodae</taxon>
        <taxon>Triticeae</taxon>
        <taxon>Hordeinae</taxon>
        <taxon>Hordeum</taxon>
    </lineage>
</organism>
<dbReference type="KEGG" id="hvg:123442731"/>
<reference evidence="7" key="3">
    <citation type="submission" date="2022-01" db="UniProtKB">
        <authorList>
            <consortium name="EnsemblPlants"/>
        </authorList>
    </citation>
    <scope>IDENTIFICATION</scope>
    <source>
        <strain evidence="7">subsp. vulgare</strain>
    </source>
</reference>
<evidence type="ECO:0000256" key="1">
    <source>
        <dbReference type="ARBA" id="ARBA00022723"/>
    </source>
</evidence>
<dbReference type="InterPro" id="IPR004843">
    <property type="entry name" value="Calcineurin-like_PHP"/>
</dbReference>
<name>M0XZ54_HORVV</name>
<evidence type="ECO:0000313" key="8">
    <source>
        <dbReference type="Proteomes" id="UP000011116"/>
    </source>
</evidence>
<dbReference type="InterPro" id="IPR006186">
    <property type="entry name" value="Ser/Thr-sp_prot-phosphatase"/>
</dbReference>
<dbReference type="PANTHER" id="PTHR11668">
    <property type="entry name" value="SERINE/THREONINE PROTEIN PHOSPHATASE"/>
    <property type="match status" value="1"/>
</dbReference>
<dbReference type="Gene3D" id="3.60.21.10">
    <property type="match status" value="1"/>
</dbReference>
<comment type="similarity">
    <text evidence="5">Belongs to the PPP phosphatase family.</text>
</comment>
<dbReference type="PROSITE" id="PS00125">
    <property type="entry name" value="SER_THR_PHOSPHATASE"/>
    <property type="match status" value="1"/>
</dbReference>
<dbReference type="InterPro" id="IPR050341">
    <property type="entry name" value="PP1_catalytic_subunit"/>
</dbReference>
<dbReference type="ExpressionAtlas" id="M0XZ54">
    <property type="expression patterns" value="baseline and differential"/>
</dbReference>
<keyword evidence="3" id="KW-0904">Protein phosphatase</keyword>
<comment type="catalytic activity">
    <reaction evidence="5">
        <text>O-phospho-L-threonyl-[protein] + H2O = L-threonyl-[protein] + phosphate</text>
        <dbReference type="Rhea" id="RHEA:47004"/>
        <dbReference type="Rhea" id="RHEA-COMP:11060"/>
        <dbReference type="Rhea" id="RHEA-COMP:11605"/>
        <dbReference type="ChEBI" id="CHEBI:15377"/>
        <dbReference type="ChEBI" id="CHEBI:30013"/>
        <dbReference type="ChEBI" id="CHEBI:43474"/>
        <dbReference type="ChEBI" id="CHEBI:61977"/>
        <dbReference type="EC" id="3.1.3.16"/>
    </reaction>
</comment>
<dbReference type="Pfam" id="PF00149">
    <property type="entry name" value="Metallophos"/>
    <property type="match status" value="1"/>
</dbReference>
<dbReference type="OrthoDB" id="659808at2759"/>